<proteinExistence type="predicted"/>
<organism evidence="1">
    <name type="scientific">marine metagenome</name>
    <dbReference type="NCBI Taxonomy" id="408172"/>
    <lineage>
        <taxon>unclassified sequences</taxon>
        <taxon>metagenomes</taxon>
        <taxon>ecological metagenomes</taxon>
    </lineage>
</organism>
<dbReference type="AlphaFoldDB" id="A0A382DR17"/>
<protein>
    <submittedName>
        <fullName evidence="1">Uncharacterized protein</fullName>
    </submittedName>
</protein>
<feature type="non-terminal residue" evidence="1">
    <location>
        <position position="1"/>
    </location>
</feature>
<dbReference type="EMBL" id="UINC01040682">
    <property type="protein sequence ID" value="SVB40900.1"/>
    <property type="molecule type" value="Genomic_DNA"/>
</dbReference>
<name>A0A382DR17_9ZZZZ</name>
<gene>
    <name evidence="1" type="ORF">METZ01_LOCUS193754</name>
</gene>
<accession>A0A382DR17</accession>
<reference evidence="1" key="1">
    <citation type="submission" date="2018-05" db="EMBL/GenBank/DDBJ databases">
        <authorList>
            <person name="Lanie J.A."/>
            <person name="Ng W.-L."/>
            <person name="Kazmierczak K.M."/>
            <person name="Andrzejewski T.M."/>
            <person name="Davidsen T.M."/>
            <person name="Wayne K.J."/>
            <person name="Tettelin H."/>
            <person name="Glass J.I."/>
            <person name="Rusch D."/>
            <person name="Podicherti R."/>
            <person name="Tsui H.-C.T."/>
            <person name="Winkler M.E."/>
        </authorList>
    </citation>
    <scope>NUCLEOTIDE SEQUENCE</scope>
</reference>
<evidence type="ECO:0000313" key="1">
    <source>
        <dbReference type="EMBL" id="SVB40900.1"/>
    </source>
</evidence>
<sequence length="39" mass="4428">VKSGPIHPSLAKELAPEEMSVEVEIYLSEFRELVAHDNY</sequence>